<dbReference type="PANTHER" id="PTHR43048">
    <property type="entry name" value="METHYLMALONYL-COA EPIMERASE"/>
    <property type="match status" value="1"/>
</dbReference>
<proteinExistence type="predicted"/>
<keyword evidence="5" id="KW-1185">Reference proteome</keyword>
<dbReference type="InterPro" id="IPR004360">
    <property type="entry name" value="Glyas_Fos-R_dOase_dom"/>
</dbReference>
<protein>
    <submittedName>
        <fullName evidence="4">VOC family protein</fullName>
    </submittedName>
</protein>
<reference evidence="4 5" key="1">
    <citation type="submission" date="2024-02" db="EMBL/GenBank/DDBJ databases">
        <title>A novel Gemmatimonadota bacterium.</title>
        <authorList>
            <person name="Du Z.-J."/>
            <person name="Ye Y.-Q."/>
        </authorList>
    </citation>
    <scope>NUCLEOTIDE SEQUENCE [LARGE SCALE GENOMIC DNA]</scope>
    <source>
        <strain evidence="4 5">DH-20</strain>
    </source>
</reference>
<feature type="signal peptide" evidence="2">
    <location>
        <begin position="1"/>
        <end position="26"/>
    </location>
</feature>
<keyword evidence="2" id="KW-0732">Signal</keyword>
<dbReference type="InterPro" id="IPR029068">
    <property type="entry name" value="Glyas_Bleomycin-R_OHBP_Dase"/>
</dbReference>
<dbReference type="Proteomes" id="UP001484239">
    <property type="component" value="Unassembled WGS sequence"/>
</dbReference>
<feature type="chain" id="PRO_5046670136" evidence="2">
    <location>
        <begin position="27"/>
        <end position="353"/>
    </location>
</feature>
<feature type="domain" description="VOC" evidence="3">
    <location>
        <begin position="199"/>
        <end position="346"/>
    </location>
</feature>
<dbReference type="InterPro" id="IPR037523">
    <property type="entry name" value="VOC_core"/>
</dbReference>
<sequence>MTRRASALAAIALLAAGLGSTGCTPAAEVPPADPVARPAGTPALHHVGLNSTDPTAALAWYAALWPSAQATTFDGRDALAAEMMLVFDAVTSPPAGAFDPALGRPSAQSAIWHIGAYLDTTDSDRLAEALGSPHLPLHIGPDGGSPVWRSGLAPYRGTHTAAALPGVEVAEPRAGGFSYLLGPDGALVELTGGPNTRPSLSHVHLFHEQPRCAAEWYVGVLGFEPASDPVAEGEDCAAPPAEAGWPSLERIGTIRAPRAAVDVVGTQFSIYPRQCFGARCGEPTPLVGSRGQVIDHVGLRVDDLAAWHAWLRQEGVTVIEPLHDIEEGRALMIEGPDAIAIELVELDADSLAG</sequence>
<dbReference type="InterPro" id="IPR051785">
    <property type="entry name" value="MMCE/EMCE_epimerase"/>
</dbReference>
<dbReference type="PROSITE" id="PS51819">
    <property type="entry name" value="VOC"/>
    <property type="match status" value="1"/>
</dbReference>
<dbReference type="SUPFAM" id="SSF54593">
    <property type="entry name" value="Glyoxalase/Bleomycin resistance protein/Dihydroxybiphenyl dioxygenase"/>
    <property type="match status" value="1"/>
</dbReference>
<evidence type="ECO:0000313" key="4">
    <source>
        <dbReference type="EMBL" id="MEK9501018.1"/>
    </source>
</evidence>
<dbReference type="PROSITE" id="PS51257">
    <property type="entry name" value="PROKAR_LIPOPROTEIN"/>
    <property type="match status" value="1"/>
</dbReference>
<dbReference type="RefSeq" id="WP_405285424.1">
    <property type="nucleotide sequence ID" value="NZ_CP144380.1"/>
</dbReference>
<organism evidence="4 5">
    <name type="scientific">Gaopeijia maritima</name>
    <dbReference type="NCBI Taxonomy" id="3119007"/>
    <lineage>
        <taxon>Bacteria</taxon>
        <taxon>Pseudomonadati</taxon>
        <taxon>Gemmatimonadota</taxon>
        <taxon>Longimicrobiia</taxon>
        <taxon>Gaopeijiales</taxon>
        <taxon>Gaopeijiaceae</taxon>
        <taxon>Gaopeijia</taxon>
    </lineage>
</organism>
<evidence type="ECO:0000313" key="5">
    <source>
        <dbReference type="Proteomes" id="UP001484239"/>
    </source>
</evidence>
<dbReference type="PANTHER" id="PTHR43048:SF3">
    <property type="entry name" value="METHYLMALONYL-COA EPIMERASE, MITOCHONDRIAL"/>
    <property type="match status" value="1"/>
</dbReference>
<name>A0ABU9E8G1_9BACT</name>
<evidence type="ECO:0000259" key="3">
    <source>
        <dbReference type="PROSITE" id="PS51819"/>
    </source>
</evidence>
<dbReference type="EMBL" id="JBBHLI010000004">
    <property type="protein sequence ID" value="MEK9501018.1"/>
    <property type="molecule type" value="Genomic_DNA"/>
</dbReference>
<accession>A0ABU9E8G1</accession>
<dbReference type="Pfam" id="PF00903">
    <property type="entry name" value="Glyoxalase"/>
    <property type="match status" value="1"/>
</dbReference>
<evidence type="ECO:0000256" key="2">
    <source>
        <dbReference type="SAM" id="SignalP"/>
    </source>
</evidence>
<evidence type="ECO:0000256" key="1">
    <source>
        <dbReference type="ARBA" id="ARBA00022723"/>
    </source>
</evidence>
<comment type="caution">
    <text evidence="4">The sequence shown here is derived from an EMBL/GenBank/DDBJ whole genome shotgun (WGS) entry which is preliminary data.</text>
</comment>
<gene>
    <name evidence="4" type="ORF">WI372_08520</name>
</gene>
<keyword evidence="1" id="KW-0479">Metal-binding</keyword>
<dbReference type="Gene3D" id="3.10.180.10">
    <property type="entry name" value="2,3-Dihydroxybiphenyl 1,2-Dioxygenase, domain 1"/>
    <property type="match status" value="2"/>
</dbReference>